<evidence type="ECO:0000313" key="12">
    <source>
        <dbReference type="Proteomes" id="UP000018144"/>
    </source>
</evidence>
<proteinExistence type="inferred from homology"/>
<sequence length="495" mass="55692">MRSFLARGAVLLTSLFVAIAQATPETAPQLNLPEKFAPPPVFKNTNLLRNIDLTKPYQREVIAVVVENISKDPQTDYYIPFDKEVAERISYIEARDKAGVLGFLDVAKAQSPGPTQWYRVFISEPVKAGEQITLHIAIGLTGVVEPVPAEINQVDRQYLKWTGTQYSRSAYVTGKQKTKIKLINNEVPDYTQLEPKSDGSSDPAKLGSTITYGPYEEVTSAQLGGDVISLRYEYTLPVITADTFSREIEVSHWGGNLAIEEKYALTNTGAKLKDNFNRVKWTATNYLNPPTAAIKSLTYGLTNFPLNPYYTDEIGNVSTSRFRQEQKPGEAHLELKPRYPLFGGWNYSYTLGWNHDLRNFVRQRGSSGNYVLRVPFMEGPKEPMVYKDVSVTVILPEGATDVAWYSPLPILSEERFFHKTFMDTLGRTAIKLRMSNVVDELQGRELRVSYNLSPVEFYRKPYVIFSALSALFLVSWVVAGIDVRIGPKKEGEEGK</sequence>
<organism evidence="11 12">
    <name type="scientific">Pyronema omphalodes (strain CBS 100304)</name>
    <name type="common">Pyronema confluens</name>
    <dbReference type="NCBI Taxonomy" id="1076935"/>
    <lineage>
        <taxon>Eukaryota</taxon>
        <taxon>Fungi</taxon>
        <taxon>Dikarya</taxon>
        <taxon>Ascomycota</taxon>
        <taxon>Pezizomycotina</taxon>
        <taxon>Pezizomycetes</taxon>
        <taxon>Pezizales</taxon>
        <taxon>Pyronemataceae</taxon>
        <taxon>Pyronema</taxon>
    </lineage>
</organism>
<dbReference type="GO" id="GO:0018279">
    <property type="term" value="P:protein N-linked glycosylation via asparagine"/>
    <property type="evidence" value="ECO:0007669"/>
    <property type="project" value="TreeGrafter"/>
</dbReference>
<comment type="similarity">
    <text evidence="4 10">Belongs to the OST1 family.</text>
</comment>
<evidence type="ECO:0000256" key="5">
    <source>
        <dbReference type="ARBA" id="ARBA00022692"/>
    </source>
</evidence>
<dbReference type="Proteomes" id="UP000018144">
    <property type="component" value="Unassembled WGS sequence"/>
</dbReference>
<dbReference type="GO" id="GO:0008250">
    <property type="term" value="C:oligosaccharyltransferase complex"/>
    <property type="evidence" value="ECO:0007669"/>
    <property type="project" value="UniProtKB-UniRule"/>
</dbReference>
<dbReference type="GO" id="GO:0016740">
    <property type="term" value="F:transferase activity"/>
    <property type="evidence" value="ECO:0007669"/>
    <property type="project" value="UniProtKB-KW"/>
</dbReference>
<dbReference type="eggNOG" id="KOG2291">
    <property type="taxonomic scope" value="Eukaryota"/>
</dbReference>
<gene>
    <name evidence="11" type="ORF">PCON_07802</name>
</gene>
<keyword evidence="12" id="KW-1185">Reference proteome</keyword>
<keyword evidence="5 10" id="KW-0812">Transmembrane</keyword>
<comment type="subunit">
    <text evidence="10">Component of the oligosaccharyltransferase (OST) complex.</text>
</comment>
<dbReference type="STRING" id="1076935.U4LDP9"/>
<dbReference type="PANTHER" id="PTHR21049:SF0">
    <property type="entry name" value="DOLICHYL-DIPHOSPHOOLIGOSACCHARIDE--PROTEIN GLYCOSYLTRANSFERASE SUBUNIT 1"/>
    <property type="match status" value="1"/>
</dbReference>
<evidence type="ECO:0000313" key="11">
    <source>
        <dbReference type="EMBL" id="CCX29983.1"/>
    </source>
</evidence>
<evidence type="ECO:0000256" key="9">
    <source>
        <dbReference type="ARBA" id="ARBA00023136"/>
    </source>
</evidence>
<keyword evidence="11" id="KW-0808">Transferase</keyword>
<dbReference type="InterPro" id="IPR007676">
    <property type="entry name" value="Ribophorin_I"/>
</dbReference>
<evidence type="ECO:0000256" key="3">
    <source>
        <dbReference type="ARBA" id="ARBA00004922"/>
    </source>
</evidence>
<reference evidence="11 12" key="1">
    <citation type="journal article" date="2013" name="PLoS Genet.">
        <title>The genome and development-dependent transcriptomes of Pyronema confluens: a window into fungal evolution.</title>
        <authorList>
            <person name="Traeger S."/>
            <person name="Altegoer F."/>
            <person name="Freitag M."/>
            <person name="Gabaldon T."/>
            <person name="Kempken F."/>
            <person name="Kumar A."/>
            <person name="Marcet-Houben M."/>
            <person name="Poggeler S."/>
            <person name="Stajich J.E."/>
            <person name="Nowrousian M."/>
        </authorList>
    </citation>
    <scope>NUCLEOTIDE SEQUENCE [LARGE SCALE GENOMIC DNA]</scope>
    <source>
        <strain evidence="12">CBS 100304</strain>
        <tissue evidence="11">Vegetative mycelium</tissue>
    </source>
</reference>
<evidence type="ECO:0000256" key="4">
    <source>
        <dbReference type="ARBA" id="ARBA00008905"/>
    </source>
</evidence>
<comment type="function">
    <text evidence="1 10">Subunit of the oligosaccharyl transferase (OST) complex that catalyzes the initial transfer of a defined glycan (Glc(3)Man(9)GlcNAc(2) in eukaryotes) from the lipid carrier dolichol-pyrophosphate to an asparagine residue within an Asn-X-Ser/Thr consensus motif in nascent polypeptide chains, the first step in protein N-glycosylation. N-glycosylation occurs cotranslationally and the complex associates with the Sec61 complex at the channel-forming translocon complex that mediates protein translocation across the endoplasmic reticulum (ER). All subunits are required for a maximal enzyme activity.</text>
</comment>
<keyword evidence="6 10" id="KW-0732">Signal</keyword>
<dbReference type="AlphaFoldDB" id="U4LDP9"/>
<evidence type="ECO:0000256" key="10">
    <source>
        <dbReference type="RuleBase" id="RU361143"/>
    </source>
</evidence>
<keyword evidence="7 10" id="KW-0256">Endoplasmic reticulum</keyword>
<feature type="transmembrane region" description="Helical" evidence="10">
    <location>
        <begin position="462"/>
        <end position="481"/>
    </location>
</feature>
<name>U4LDP9_PYROM</name>
<evidence type="ECO:0000256" key="7">
    <source>
        <dbReference type="ARBA" id="ARBA00022824"/>
    </source>
</evidence>
<dbReference type="OMA" id="RYEYARE"/>
<dbReference type="Pfam" id="PF04597">
    <property type="entry name" value="Ribophorin_I"/>
    <property type="match status" value="1"/>
</dbReference>
<evidence type="ECO:0000256" key="6">
    <source>
        <dbReference type="ARBA" id="ARBA00022729"/>
    </source>
</evidence>
<comment type="subcellular location">
    <subcellularLocation>
        <location evidence="2 10">Endoplasmic reticulum membrane</location>
        <topology evidence="2 10">Single-pass type I membrane protein</topology>
    </subcellularLocation>
</comment>
<dbReference type="OrthoDB" id="310030at2759"/>
<accession>U4LDP9</accession>
<evidence type="ECO:0000256" key="2">
    <source>
        <dbReference type="ARBA" id="ARBA00004115"/>
    </source>
</evidence>
<dbReference type="EMBL" id="HF935395">
    <property type="protein sequence ID" value="CCX29983.1"/>
    <property type="molecule type" value="Genomic_DNA"/>
</dbReference>
<evidence type="ECO:0000256" key="8">
    <source>
        <dbReference type="ARBA" id="ARBA00022989"/>
    </source>
</evidence>
<dbReference type="PANTHER" id="PTHR21049">
    <property type="entry name" value="RIBOPHORIN I"/>
    <property type="match status" value="1"/>
</dbReference>
<protein>
    <recommendedName>
        <fullName evidence="10">Dolichyl-diphosphooligosaccharide--protein glycosyltransferase subunit 1</fullName>
    </recommendedName>
</protein>
<feature type="signal peptide" evidence="10">
    <location>
        <begin position="1"/>
        <end position="22"/>
    </location>
</feature>
<feature type="chain" id="PRO_5005147612" description="Dolichyl-diphosphooligosaccharide--protein glycosyltransferase subunit 1" evidence="10">
    <location>
        <begin position="23"/>
        <end position="495"/>
    </location>
</feature>
<dbReference type="UniPathway" id="UPA00378"/>
<comment type="pathway">
    <text evidence="3 10">Protein modification; protein glycosylation.</text>
</comment>
<evidence type="ECO:0000256" key="1">
    <source>
        <dbReference type="ARBA" id="ARBA00002791"/>
    </source>
</evidence>
<keyword evidence="8 10" id="KW-1133">Transmembrane helix</keyword>
<keyword evidence="9 10" id="KW-0472">Membrane</keyword>